<accession>A0A6P2CVE3</accession>
<evidence type="ECO:0000313" key="3">
    <source>
        <dbReference type="Proteomes" id="UP000464178"/>
    </source>
</evidence>
<evidence type="ECO:0000256" key="1">
    <source>
        <dbReference type="SAM" id="MobiDB-lite"/>
    </source>
</evidence>
<dbReference type="KEGG" id="gms:SOIL9_55990"/>
<keyword evidence="3" id="KW-1185">Reference proteome</keyword>
<protein>
    <submittedName>
        <fullName evidence="2">Uncharacterized protein</fullName>
    </submittedName>
</protein>
<name>A0A6P2CVE3_9BACT</name>
<dbReference type="Proteomes" id="UP000464178">
    <property type="component" value="Chromosome"/>
</dbReference>
<organism evidence="2 3">
    <name type="scientific">Gemmata massiliana</name>
    <dbReference type="NCBI Taxonomy" id="1210884"/>
    <lineage>
        <taxon>Bacteria</taxon>
        <taxon>Pseudomonadati</taxon>
        <taxon>Planctomycetota</taxon>
        <taxon>Planctomycetia</taxon>
        <taxon>Gemmatales</taxon>
        <taxon>Gemmataceae</taxon>
        <taxon>Gemmata</taxon>
    </lineage>
</organism>
<reference evidence="2 3" key="1">
    <citation type="submission" date="2019-05" db="EMBL/GenBank/DDBJ databases">
        <authorList>
            <consortium name="Science for Life Laboratories"/>
        </authorList>
    </citation>
    <scope>NUCLEOTIDE SEQUENCE [LARGE SCALE GENOMIC DNA]</scope>
    <source>
        <strain evidence="2">Soil9</strain>
    </source>
</reference>
<dbReference type="AlphaFoldDB" id="A0A6P2CVE3"/>
<dbReference type="EMBL" id="LR593886">
    <property type="protein sequence ID" value="VTR92115.1"/>
    <property type="molecule type" value="Genomic_DNA"/>
</dbReference>
<sequence length="176" mass="17648">MNNNLKDCAPATDGLTSPDRSVPVPALVVSTVVREILTGDINLSADEVIKKAKARGLTAPDSSIRYTAHNIKSELKKKLAKGAAPKAVPAAARATKSAAPALLPVPEAVVVAVPAVAAPPAPDLAGVLANVALVNTVVGACGGAESARQVAEAVRACGSVEAFLQHLDLVAGIRGA</sequence>
<evidence type="ECO:0000313" key="2">
    <source>
        <dbReference type="EMBL" id="VTR92115.1"/>
    </source>
</evidence>
<feature type="region of interest" description="Disordered" evidence="1">
    <location>
        <begin position="1"/>
        <end position="20"/>
    </location>
</feature>
<gene>
    <name evidence="2" type="ORF">SOIL9_55990</name>
</gene>
<proteinExistence type="predicted"/>